<gene>
    <name evidence="6" type="ORF">ACFPZN_40360</name>
</gene>
<dbReference type="SMART" id="SM00984">
    <property type="entry name" value="UDPG_MGDP_dh_C"/>
    <property type="match status" value="1"/>
</dbReference>
<dbReference type="SUPFAM" id="SSF52413">
    <property type="entry name" value="UDP-glucose/GDP-mannose dehydrogenase C-terminal domain"/>
    <property type="match status" value="1"/>
</dbReference>
<dbReference type="InterPro" id="IPR014026">
    <property type="entry name" value="UDP-Glc/GDP-Man_DH_dimer"/>
</dbReference>
<evidence type="ECO:0000313" key="7">
    <source>
        <dbReference type="Proteomes" id="UP001596074"/>
    </source>
</evidence>
<keyword evidence="7" id="KW-1185">Reference proteome</keyword>
<evidence type="ECO:0000259" key="5">
    <source>
        <dbReference type="SMART" id="SM00984"/>
    </source>
</evidence>
<dbReference type="InterPro" id="IPR008927">
    <property type="entry name" value="6-PGluconate_DH-like_C_sf"/>
</dbReference>
<dbReference type="InterPro" id="IPR036220">
    <property type="entry name" value="UDP-Glc/GDP-Man_DH_C_sf"/>
</dbReference>
<evidence type="ECO:0000256" key="1">
    <source>
        <dbReference type="ARBA" id="ARBA00006601"/>
    </source>
</evidence>
<keyword evidence="2" id="KW-0560">Oxidoreductase</keyword>
<evidence type="ECO:0000256" key="2">
    <source>
        <dbReference type="ARBA" id="ARBA00023002"/>
    </source>
</evidence>
<evidence type="ECO:0000256" key="3">
    <source>
        <dbReference type="ARBA" id="ARBA00023027"/>
    </source>
</evidence>
<dbReference type="NCBIfam" id="TIGR03026">
    <property type="entry name" value="NDP-sugDHase"/>
    <property type="match status" value="1"/>
</dbReference>
<dbReference type="InterPro" id="IPR028359">
    <property type="entry name" value="UDP_ManNAc/GlcNAc_DH"/>
</dbReference>
<dbReference type="PIRSF" id="PIRSF000124">
    <property type="entry name" value="UDPglc_GDPman_dh"/>
    <property type="match status" value="1"/>
</dbReference>
<dbReference type="PANTHER" id="PTHR43491">
    <property type="entry name" value="UDP-N-ACETYL-D-MANNOSAMINE DEHYDROGENASE"/>
    <property type="match status" value="1"/>
</dbReference>
<dbReference type="InterPro" id="IPR001732">
    <property type="entry name" value="UDP-Glc/GDP-Man_DH_N"/>
</dbReference>
<dbReference type="Pfam" id="PF03720">
    <property type="entry name" value="UDPG_MGDP_dh_C"/>
    <property type="match status" value="1"/>
</dbReference>
<dbReference type="Proteomes" id="UP001596074">
    <property type="component" value="Unassembled WGS sequence"/>
</dbReference>
<evidence type="ECO:0000256" key="4">
    <source>
        <dbReference type="PIRNR" id="PIRNR000124"/>
    </source>
</evidence>
<comment type="similarity">
    <text evidence="1 4">Belongs to the UDP-glucose/GDP-mannose dehydrogenase family.</text>
</comment>
<dbReference type="EMBL" id="JBHSON010000077">
    <property type="protein sequence ID" value="MFC5751900.1"/>
    <property type="molecule type" value="Genomic_DNA"/>
</dbReference>
<dbReference type="InterPro" id="IPR014027">
    <property type="entry name" value="UDP-Glc/GDP-Man_DH_C"/>
</dbReference>
<protein>
    <submittedName>
        <fullName evidence="6">Nucleotide sugar dehydrogenase</fullName>
    </submittedName>
</protein>
<comment type="caution">
    <text evidence="6">The sequence shown here is derived from an EMBL/GenBank/DDBJ whole genome shotgun (WGS) entry which is preliminary data.</text>
</comment>
<feature type="domain" description="UDP-glucose/GDP-mannose dehydrogenase C-terminal" evidence="5">
    <location>
        <begin position="330"/>
        <end position="430"/>
    </location>
</feature>
<organism evidence="6 7">
    <name type="scientific">Actinomadura rugatobispora</name>
    <dbReference type="NCBI Taxonomy" id="1994"/>
    <lineage>
        <taxon>Bacteria</taxon>
        <taxon>Bacillati</taxon>
        <taxon>Actinomycetota</taxon>
        <taxon>Actinomycetes</taxon>
        <taxon>Streptosporangiales</taxon>
        <taxon>Thermomonosporaceae</taxon>
        <taxon>Actinomadura</taxon>
    </lineage>
</organism>
<dbReference type="Pfam" id="PF03721">
    <property type="entry name" value="UDPG_MGDP_dh_N"/>
    <property type="match status" value="1"/>
</dbReference>
<dbReference type="InterPro" id="IPR036291">
    <property type="entry name" value="NAD(P)-bd_dom_sf"/>
</dbReference>
<evidence type="ECO:0000313" key="6">
    <source>
        <dbReference type="EMBL" id="MFC5751900.1"/>
    </source>
</evidence>
<sequence length="454" mass="47677">MSVTEDSAETTVAIIGLGYVGACVAATLADRGMRVVGVDIDAELVEELNSGRCRFQEDRLAETLRGGFASGRLRATTDPAAAADADVVLITVGTPVADDGSLADGQLRRACEALAGHLRRGQLVVVKSTVPPGTTRGLVAPLLEAGGLRAGRDFRLVFTPERLAEGVAMRELRTLPIVVGGLDPEGTAEAAAFWRRALEVETITVASAEVAEIVKLADNWWIDLNIAMANELAKYCSLYEVDSLEVIAAANTIPKGGGMVNILLPSVGVGGSCLTKDPLLVRESAARRGLEIRTAAAGREVNAGMPDYTARLVVDGLAELGRDIASAKVAVLGLAFKNDTGDLRATPTRGVIETLAKAGAEVRLHDPLVDPGEAEEVFGARPEPELADAVRDADCVAVLAYHRCFHDVDLGALPVASPCLLVDGRAYLSAEKISELGARGYAYRGIGRPAWPAR</sequence>
<dbReference type="PANTHER" id="PTHR43491:SF2">
    <property type="entry name" value="UDP-N-ACETYL-D-MANNOSAMINE DEHYDROGENASE"/>
    <property type="match status" value="1"/>
</dbReference>
<accession>A0ABW1A8U6</accession>
<dbReference type="Gene3D" id="3.40.50.720">
    <property type="entry name" value="NAD(P)-binding Rossmann-like Domain"/>
    <property type="match status" value="2"/>
</dbReference>
<dbReference type="Pfam" id="PF00984">
    <property type="entry name" value="UDPG_MGDP_dh"/>
    <property type="match status" value="1"/>
</dbReference>
<dbReference type="SUPFAM" id="SSF51735">
    <property type="entry name" value="NAD(P)-binding Rossmann-fold domains"/>
    <property type="match status" value="1"/>
</dbReference>
<dbReference type="SUPFAM" id="SSF48179">
    <property type="entry name" value="6-phosphogluconate dehydrogenase C-terminal domain-like"/>
    <property type="match status" value="1"/>
</dbReference>
<dbReference type="InterPro" id="IPR017476">
    <property type="entry name" value="UDP-Glc/GDP-Man"/>
</dbReference>
<dbReference type="RefSeq" id="WP_378287862.1">
    <property type="nucleotide sequence ID" value="NZ_JBHSON010000077.1"/>
</dbReference>
<dbReference type="PIRSF" id="PIRSF500136">
    <property type="entry name" value="UDP_ManNAc_DH"/>
    <property type="match status" value="1"/>
</dbReference>
<proteinExistence type="inferred from homology"/>
<name>A0ABW1A8U6_9ACTN</name>
<reference evidence="7" key="1">
    <citation type="journal article" date="2019" name="Int. J. Syst. Evol. Microbiol.">
        <title>The Global Catalogue of Microorganisms (GCM) 10K type strain sequencing project: providing services to taxonomists for standard genome sequencing and annotation.</title>
        <authorList>
            <consortium name="The Broad Institute Genomics Platform"/>
            <consortium name="The Broad Institute Genome Sequencing Center for Infectious Disease"/>
            <person name="Wu L."/>
            <person name="Ma J."/>
        </authorList>
    </citation>
    <scope>NUCLEOTIDE SEQUENCE [LARGE SCALE GENOMIC DNA]</scope>
    <source>
        <strain evidence="7">KCTC 42087</strain>
    </source>
</reference>
<keyword evidence="3" id="KW-0520">NAD</keyword>